<dbReference type="SUPFAM" id="SSF56954">
    <property type="entry name" value="Outer membrane efflux proteins (OEP)"/>
    <property type="match status" value="1"/>
</dbReference>
<evidence type="ECO:0000313" key="3">
    <source>
        <dbReference type="EMBL" id="VVE34902.1"/>
    </source>
</evidence>
<evidence type="ECO:0000313" key="4">
    <source>
        <dbReference type="Proteomes" id="UP000333828"/>
    </source>
</evidence>
<dbReference type="GO" id="GO:0015562">
    <property type="term" value="F:efflux transmembrane transporter activity"/>
    <property type="evidence" value="ECO:0007669"/>
    <property type="project" value="InterPro"/>
</dbReference>
<dbReference type="InterPro" id="IPR003423">
    <property type="entry name" value="OMP_efflux"/>
</dbReference>
<name>A0A5E4XFB1_9BURK</name>
<feature type="signal peptide" evidence="2">
    <location>
        <begin position="1"/>
        <end position="22"/>
    </location>
</feature>
<dbReference type="EMBL" id="CABPSI010000004">
    <property type="protein sequence ID" value="VVE34902.1"/>
    <property type="molecule type" value="Genomic_DNA"/>
</dbReference>
<feature type="chain" id="PRO_5023078970" evidence="2">
    <location>
        <begin position="23"/>
        <end position="433"/>
    </location>
</feature>
<gene>
    <name evidence="3" type="primary">czcC_1</name>
    <name evidence="3" type="ORF">PIN31115_03830</name>
</gene>
<protein>
    <submittedName>
        <fullName evidence="3">Cobalt-zinc-cadmium resistance protein CzcC</fullName>
    </submittedName>
</protein>
<dbReference type="PANTHER" id="PTHR30203:SF24">
    <property type="entry name" value="BLR4935 PROTEIN"/>
    <property type="match status" value="1"/>
</dbReference>
<keyword evidence="2" id="KW-0732">Signal</keyword>
<keyword evidence="4" id="KW-1185">Reference proteome</keyword>
<dbReference type="Pfam" id="PF02321">
    <property type="entry name" value="OEP"/>
    <property type="match status" value="2"/>
</dbReference>
<dbReference type="RefSeq" id="WP_174996166.1">
    <property type="nucleotide sequence ID" value="NZ_CABPSI010000004.1"/>
</dbReference>
<comment type="similarity">
    <text evidence="1">Belongs to the outer membrane factor (OMF) (TC 1.B.17) family.</text>
</comment>
<evidence type="ECO:0000256" key="1">
    <source>
        <dbReference type="ARBA" id="ARBA00007613"/>
    </source>
</evidence>
<dbReference type="Proteomes" id="UP000333828">
    <property type="component" value="Unassembled WGS sequence"/>
</dbReference>
<reference evidence="3 4" key="1">
    <citation type="submission" date="2019-08" db="EMBL/GenBank/DDBJ databases">
        <authorList>
            <person name="Peeters C."/>
        </authorList>
    </citation>
    <scope>NUCLEOTIDE SEQUENCE [LARGE SCALE GENOMIC DNA]</scope>
    <source>
        <strain evidence="3 4">LMG 31115</strain>
    </source>
</reference>
<accession>A0A5E4XFB1</accession>
<evidence type="ECO:0000256" key="2">
    <source>
        <dbReference type="SAM" id="SignalP"/>
    </source>
</evidence>
<dbReference type="PANTHER" id="PTHR30203">
    <property type="entry name" value="OUTER MEMBRANE CATION EFFLUX PROTEIN"/>
    <property type="match status" value="1"/>
</dbReference>
<sequence>MKTTLYATCVAVLLLGIAPANAQPAVSAPGAVTSLTLAQAMQSALENNIGLKVARREIDAQSSALVQAGARPNPALSVLQEDFRSTARTTTTQLTQPIELGGQRQWRVEAGSAAQRAAELDAQASEASVRSEVVVRYFETLASTELVELATQTAAIAQETYVAVQRRVKAGKVSPVDEGRAQIAANNAQIELASANAARDRARARLAQVLSVGEGQLPGTLSGSLESLPMLPEWSRLAAALDTTPAVRSASEEIQRRDALAKLERAQRIPDLSVTLGLKRVTDGARTDNQAVVGLSIPLPIFDTRRGATLEAAQRADIARDAYLGVRQQQQQTLTSAYAEFTAAREAARRLREDILPQAQSAYDATRRGFLLGKFGFLDVLDAQRTLAMARSQYITSVAGAYSAYATVGLAVGGSVDGVPLLSADRLTQPQYQ</sequence>
<dbReference type="InterPro" id="IPR010131">
    <property type="entry name" value="MdtP/NodT-like"/>
</dbReference>
<dbReference type="AlphaFoldDB" id="A0A5E4XFB1"/>
<dbReference type="Gene3D" id="1.20.1600.10">
    <property type="entry name" value="Outer membrane efflux proteins (OEP)"/>
    <property type="match status" value="1"/>
</dbReference>
<organism evidence="3 4">
    <name type="scientific">Pandoraea iniqua</name>
    <dbReference type="NCBI Taxonomy" id="2508288"/>
    <lineage>
        <taxon>Bacteria</taxon>
        <taxon>Pseudomonadati</taxon>
        <taxon>Pseudomonadota</taxon>
        <taxon>Betaproteobacteria</taxon>
        <taxon>Burkholderiales</taxon>
        <taxon>Burkholderiaceae</taxon>
        <taxon>Pandoraea</taxon>
    </lineage>
</organism>
<proteinExistence type="inferred from homology"/>